<name>A0A7Z3GQ64_9PSED</name>
<dbReference type="EMBL" id="CP048833">
    <property type="protein sequence ID" value="QJP08389.1"/>
    <property type="molecule type" value="Genomic_DNA"/>
</dbReference>
<sequence>MAARIISDNELIEAVRTMTNAKIAKKFGISVRQVERRRAALVRKGWSPEHDMVHTVPDGYKVKGVSTYYNKDGAAAGQWVKSSIDEDRQRELFEASCHAAVKDLPVVVPRKAKGEYIDHLLTTYPIGDPHFGEYIWGEECGKDWDLDIAERVHCGAMAALVESAPATRQALIINLGDAAHYDSMIAVTPRSGHHLDADSRYAKMVDVLILAMRQVVESALDKHESVHLVHVIGNHDETGAVWLSRLFAHLYSKEPRVTVETSPSVFSYYRWGKTLIGMHHGHTSKADKLPGIMATDRAQEWGETRHRYWYTGHIHHESKKEYPGCVVESFNTLAPGDSYAHSGGWRSRQNMKCIVLHKEHGEVARHTVNPDMLKGEAA</sequence>
<dbReference type="InterPro" id="IPR029052">
    <property type="entry name" value="Metallo-depent_PP-like"/>
</dbReference>
<gene>
    <name evidence="1" type="ORF">G4G71_11075</name>
</gene>
<dbReference type="RefSeq" id="WP_169937597.1">
    <property type="nucleotide sequence ID" value="NZ_CP048833.1"/>
</dbReference>
<dbReference type="AlphaFoldDB" id="A0A7Z3GQ64"/>
<dbReference type="SUPFAM" id="SSF56300">
    <property type="entry name" value="Metallo-dependent phosphatases"/>
    <property type="match status" value="1"/>
</dbReference>
<dbReference type="KEGG" id="pmui:G4G71_11075"/>
<organism evidence="1 2">
    <name type="scientific">Pseudomonas multiresinivorans</name>
    <dbReference type="NCBI Taxonomy" id="95301"/>
    <lineage>
        <taxon>Bacteria</taxon>
        <taxon>Pseudomonadati</taxon>
        <taxon>Pseudomonadota</taxon>
        <taxon>Gammaproteobacteria</taxon>
        <taxon>Pseudomonadales</taxon>
        <taxon>Pseudomonadaceae</taxon>
        <taxon>Pseudomonas</taxon>
    </lineage>
</organism>
<evidence type="ECO:0000313" key="2">
    <source>
        <dbReference type="Proteomes" id="UP000502549"/>
    </source>
</evidence>
<protein>
    <submittedName>
        <fullName evidence="1">Oxidoreductase</fullName>
    </submittedName>
</protein>
<dbReference type="Proteomes" id="UP000502549">
    <property type="component" value="Chromosome"/>
</dbReference>
<reference evidence="1 2" key="1">
    <citation type="submission" date="2020-02" db="EMBL/GenBank/DDBJ databases">
        <title>Complete genome sequence of Pseudomonas multiresinivorans ORNL1.</title>
        <authorList>
            <person name="Podar M."/>
        </authorList>
    </citation>
    <scope>NUCLEOTIDE SEQUENCE [LARGE SCALE GENOMIC DNA]</scope>
    <source>
        <strain evidence="2">populi</strain>
    </source>
</reference>
<evidence type="ECO:0000313" key="1">
    <source>
        <dbReference type="EMBL" id="QJP08389.1"/>
    </source>
</evidence>
<keyword evidence="2" id="KW-1185">Reference proteome</keyword>
<proteinExistence type="predicted"/>
<accession>A0A7Z3GQ64</accession>